<evidence type="ECO:0000313" key="1">
    <source>
        <dbReference type="EMBL" id="KAK9319717.1"/>
    </source>
</evidence>
<comment type="caution">
    <text evidence="1">The sequence shown here is derived from an EMBL/GenBank/DDBJ whole genome shotgun (WGS) entry which is preliminary data.</text>
</comment>
<keyword evidence="2" id="KW-1185">Reference proteome</keyword>
<proteinExistence type="predicted"/>
<dbReference type="EMBL" id="MU970167">
    <property type="protein sequence ID" value="KAK9319717.1"/>
    <property type="molecule type" value="Genomic_DNA"/>
</dbReference>
<gene>
    <name evidence="1" type="ORF">V1517DRAFT_331637</name>
</gene>
<dbReference type="Proteomes" id="UP001489719">
    <property type="component" value="Unassembled WGS sequence"/>
</dbReference>
<accession>A0ACC3TFR0</accession>
<name>A0ACC3TFR0_9ASCO</name>
<reference evidence="2" key="1">
    <citation type="journal article" date="2024" name="Front. Bioeng. Biotechnol.">
        <title>Genome-scale model development and genomic sequencing of the oleaginous clade Lipomyces.</title>
        <authorList>
            <person name="Czajka J.J."/>
            <person name="Han Y."/>
            <person name="Kim J."/>
            <person name="Mondo S.J."/>
            <person name="Hofstad B.A."/>
            <person name="Robles A."/>
            <person name="Haridas S."/>
            <person name="Riley R."/>
            <person name="LaButti K."/>
            <person name="Pangilinan J."/>
            <person name="Andreopoulos W."/>
            <person name="Lipzen A."/>
            <person name="Yan J."/>
            <person name="Wang M."/>
            <person name="Ng V."/>
            <person name="Grigoriev I.V."/>
            <person name="Spatafora J.W."/>
            <person name="Magnuson J.K."/>
            <person name="Baker S.E."/>
            <person name="Pomraning K.R."/>
        </authorList>
    </citation>
    <scope>NUCLEOTIDE SEQUENCE [LARGE SCALE GENOMIC DNA]</scope>
    <source>
        <strain evidence="2">CBS 10300</strain>
    </source>
</reference>
<evidence type="ECO:0000313" key="2">
    <source>
        <dbReference type="Proteomes" id="UP001489719"/>
    </source>
</evidence>
<protein>
    <submittedName>
        <fullName evidence="1">Uncharacterized protein</fullName>
    </submittedName>
</protein>
<sequence>MMPSATVPPLLRRSTQDDHGPRGSSLSVHNFRMANTAPATPPHIMPETNPFAIARSFPLEHSISAPGQTSSAAMYGPAFSSTKSTSSTTSSASTVSSLGSVSATSMPSAPPTPSSLLSNRPPLTGASLFQISLTFISRLAAVQGLAVYLAHARTPSPTDTSSMLFSASYFDTAITPDASSASELQLRATPMARTVSNDIDPVTQLWRFFRQGTSLCVLFNALNRCIMLENGIDGGSDSDLIVPDPHVLAPSQQDLKTCKRGVYEFVNACKSRLRFADDDLFTVTNVFSDDTTQLLQVTRTVSLVLDAWESRQRLLGDGEDVDALEDDASSNTDGGESAPGDLRSKVMQELLQTERKYVQDLELMQGYMKQLQVQEIVSADTIHFLFPNLNTLVDCQRKFLVGIETNARLPPGAQRFGAFFLGMESAFSVYETYASQQKQASDIAIQEAPKLATLKHMIEPTYELPSLLIKPIQRICKYPLLLKELLKYTPEEDEYYSELLEGFHAMKRVASRVNETQRQTENKQVAMSLCARIDDWKGHKIEHFGDLLYDGLFRCVEDDKEYHYYLFESILLFCKEDTAPSALQVGGRSASNGSSNSNSGSNGLGGGISTSSLSTITSATSSGTATAKKKKHILQSSVGKKSSFSSFTSSYAAGGGGSLTFEGRVYVENIIDVTTKMTAASPGDPILHNGYIITIHWKLDSSSEVKQYSIRFRSEETLRRWESAIRRLIAARGRLQHPTSSQFTPYHGHNGLSTSSLMSTQTLLQFSSHKPPRPSSSSSSSSTDASMAPILHRVPSGHRQPHSRPQLNTIKLKLSFQNDSYLLLIPATASFKDVASKIEKKLRICNASAFNDVVASNRASGTNRLGYRLKYRDEDGDLVVLEGEDDWEVAADSGPEEGVVEVWVV</sequence>
<organism evidence="1 2">
    <name type="scientific">Lipomyces orientalis</name>
    <dbReference type="NCBI Taxonomy" id="1233043"/>
    <lineage>
        <taxon>Eukaryota</taxon>
        <taxon>Fungi</taxon>
        <taxon>Dikarya</taxon>
        <taxon>Ascomycota</taxon>
        <taxon>Saccharomycotina</taxon>
        <taxon>Lipomycetes</taxon>
        <taxon>Lipomycetales</taxon>
        <taxon>Lipomycetaceae</taxon>
        <taxon>Lipomyces</taxon>
    </lineage>
</organism>